<organism evidence="1 2">
    <name type="scientific">Fasciolopsis buskii</name>
    <dbReference type="NCBI Taxonomy" id="27845"/>
    <lineage>
        <taxon>Eukaryota</taxon>
        <taxon>Metazoa</taxon>
        <taxon>Spiralia</taxon>
        <taxon>Lophotrochozoa</taxon>
        <taxon>Platyhelminthes</taxon>
        <taxon>Trematoda</taxon>
        <taxon>Digenea</taxon>
        <taxon>Plagiorchiida</taxon>
        <taxon>Echinostomata</taxon>
        <taxon>Echinostomatoidea</taxon>
        <taxon>Fasciolidae</taxon>
        <taxon>Fasciolopsis</taxon>
    </lineage>
</organism>
<dbReference type="PANTHER" id="PTHR31649:SF10">
    <property type="entry name" value="IP19903P-RELATED"/>
    <property type="match status" value="1"/>
</dbReference>
<dbReference type="EMBL" id="LUCM01009643">
    <property type="protein sequence ID" value="KAA0186620.1"/>
    <property type="molecule type" value="Genomic_DNA"/>
</dbReference>
<gene>
    <name evidence="1" type="ORF">FBUS_05661</name>
</gene>
<evidence type="ECO:0000313" key="1">
    <source>
        <dbReference type="EMBL" id="KAA0186620.1"/>
    </source>
</evidence>
<protein>
    <submittedName>
        <fullName evidence="1">Uncharacterized protein</fullName>
    </submittedName>
</protein>
<dbReference type="AlphaFoldDB" id="A0A8E0RLC8"/>
<dbReference type="PANTHER" id="PTHR31649">
    <property type="entry name" value="AGAP009604-PA"/>
    <property type="match status" value="1"/>
</dbReference>
<dbReference type="SMART" id="SM00696">
    <property type="entry name" value="DM9"/>
    <property type="match status" value="2"/>
</dbReference>
<name>A0A8E0RLC8_9TREM</name>
<comment type="caution">
    <text evidence="1">The sequence shown here is derived from an EMBL/GenBank/DDBJ whole genome shotgun (WGS) entry which is preliminary data.</text>
</comment>
<dbReference type="OrthoDB" id="1925699at2759"/>
<accession>A0A8E0RLC8</accession>
<evidence type="ECO:0000313" key="2">
    <source>
        <dbReference type="Proteomes" id="UP000728185"/>
    </source>
</evidence>
<dbReference type="InterPro" id="IPR006616">
    <property type="entry name" value="DM9_repeat"/>
</dbReference>
<reference evidence="1" key="1">
    <citation type="submission" date="2019-05" db="EMBL/GenBank/DDBJ databases">
        <title>Annotation for the trematode Fasciolopsis buski.</title>
        <authorList>
            <person name="Choi Y.-J."/>
        </authorList>
    </citation>
    <scope>NUCLEOTIDE SEQUENCE</scope>
    <source>
        <strain evidence="1">HT</strain>
        <tissue evidence="1">Whole worm</tissue>
    </source>
</reference>
<sequence>MAKVESGYQITLSWVPVINRNIPGNAVRAGSDLYVIRGQMGDEWVPGKYICSHGVGYVPYGGQEVAKDDVEVLCVTGCGSGNFYEWRHGRGGNVPKSSVCASIASDGNPVFVARARVQGEMAVGKVHLGHDCAYMPWGGREVPVDEYEVLVWLKK</sequence>
<proteinExistence type="predicted"/>
<keyword evidence="2" id="KW-1185">Reference proteome</keyword>
<dbReference type="Proteomes" id="UP000728185">
    <property type="component" value="Unassembled WGS sequence"/>
</dbReference>
<dbReference type="Pfam" id="PF11901">
    <property type="entry name" value="DM9"/>
    <property type="match status" value="1"/>
</dbReference>